<dbReference type="Gene3D" id="1.10.439.10">
    <property type="entry name" value="Penicillin Amidohydrolase, domain 1"/>
    <property type="match status" value="1"/>
</dbReference>
<keyword evidence="9" id="KW-0808">Transferase</keyword>
<keyword evidence="5" id="KW-0378">Hydrolase</keyword>
<dbReference type="Gene3D" id="3.60.20.10">
    <property type="entry name" value="Glutamine Phosphoribosylpyrophosphate, subunit 1, domain 1"/>
    <property type="match status" value="1"/>
</dbReference>
<dbReference type="Gene3D" id="2.30.120.10">
    <property type="match status" value="1"/>
</dbReference>
<dbReference type="Pfam" id="PF01804">
    <property type="entry name" value="Penicil_amidase"/>
    <property type="match status" value="1"/>
</dbReference>
<dbReference type="InterPro" id="IPR029055">
    <property type="entry name" value="Ntn_hydrolases_N"/>
</dbReference>
<evidence type="ECO:0000256" key="1">
    <source>
        <dbReference type="ARBA" id="ARBA00003818"/>
    </source>
</evidence>
<evidence type="ECO:0000256" key="4">
    <source>
        <dbReference type="ARBA" id="ARBA00020586"/>
    </source>
</evidence>
<comment type="similarity">
    <text evidence="3">Belongs to the peptidase S45 family.</text>
</comment>
<dbReference type="Gene3D" id="3.40.630.30">
    <property type="match status" value="1"/>
</dbReference>
<accession>A0ABW7Q1Q7</accession>
<keyword evidence="10" id="KW-1185">Reference proteome</keyword>
<gene>
    <name evidence="9" type="ORF">ACH3VR_00110</name>
</gene>
<dbReference type="SUPFAM" id="SSF55729">
    <property type="entry name" value="Acyl-CoA N-acyltransferases (Nat)"/>
    <property type="match status" value="1"/>
</dbReference>
<feature type="domain" description="Acyltransferase MbtK/IucB-like conserved" evidence="8">
    <location>
        <begin position="716"/>
        <end position="764"/>
    </location>
</feature>
<keyword evidence="6" id="KW-0865">Zymogen</keyword>
<dbReference type="PANTHER" id="PTHR34218:SF4">
    <property type="entry name" value="ACYL-HOMOSERINE LACTONE ACYLASE QUIP"/>
    <property type="match status" value="1"/>
</dbReference>
<evidence type="ECO:0000313" key="9">
    <source>
        <dbReference type="EMBL" id="MFH8248753.1"/>
    </source>
</evidence>
<comment type="pathway">
    <text evidence="2">Siderophore biosynthesis; mycobactin biosynthesis.</text>
</comment>
<dbReference type="Pfam" id="PF13523">
    <property type="entry name" value="Acetyltransf_8"/>
    <property type="match status" value="1"/>
</dbReference>
<evidence type="ECO:0000259" key="8">
    <source>
        <dbReference type="SMART" id="SM01006"/>
    </source>
</evidence>
<dbReference type="SMART" id="SM01006">
    <property type="entry name" value="AlcB"/>
    <property type="match status" value="1"/>
</dbReference>
<sequence length="882" mass="94981">MAELYRDPLGVPHVRADSVLALADAQGEVTARDRAWQIETDRLRAEGRLSELIGEAGLAWDVFARRARLDDTAREAFQQVDAETSAFVSAYVEGVRRGLRAVSPAEYAALEERFGDEVVLDEWPDHAPLGILHVAHVLFTSYPTVLWRAHVARTLGEDWIPLLEPADSAPGSGSNAWALHGSLTDTGMPLLAGDPHRMFELPGVYQQVRLACDEFDVVGLAFPGVPGVPHFGHTGYAAWGITNAMAHGVDVFRETLRRTDDAYEALGVDGWRPVDVVRSTVRVRGGSDMVVEALETERGPIVTDLVDDGGGLVGWSARMPARVDRDLGFASLLPLLRARTAGDVVTAFGAWVDPVNRLLTADRSGAVLSATVGRALDRKGLERRLPHDASVVAPGARRRLPAAATVADVRVDANERPAQAALDLGGGYAPPYRAQRIRALLDELRPRSVDDFAPIWGDTLLATAPLLLAFLPTDGLSPHEQAVVELLRAWDGRMDAASRAAGAFAAWRAALVRRVAAHPALARLHEPHGFGAVYDSWFGVAGHVAAGLPRLLAHPALSDDALAFAREALAEVAVVEWGESHRLLPLHVLADVAGVADPGAELGVELSGDGDTVRCTGSTPGVTARAWRGSVARWAWDLADREQSTWSVPFGASGDPASPHFSDQLEDWRTVAPTKVVTEWARLSPAGLLGRRLVSGRPGEVVHVEHDPHLGALEFAVLDPVADLDTLHAWVTAPHARFWGLGELPRDELRDLYAFVDSLPTHHAFLLRRDGLPVALVQSYEPEHDPVGAAYDMQPGDVGMHLFIGARGAPVAGFTTLLGDAIARFLFTPPAARRIVIEPDVANDAAIARMVRAGFELGPGIDLPGKRARLAFLTRERSASTR</sequence>
<protein>
    <recommendedName>
        <fullName evidence="4">Lysine N-acyltransferase MbtK</fullName>
    </recommendedName>
    <alternativeName>
        <fullName evidence="7">Mycobactin synthase protein K</fullName>
    </alternativeName>
</protein>
<dbReference type="EMBL" id="JBIQWL010000001">
    <property type="protein sequence ID" value="MFH8248753.1"/>
    <property type="molecule type" value="Genomic_DNA"/>
</dbReference>
<keyword evidence="9" id="KW-0012">Acyltransferase</keyword>
<evidence type="ECO:0000256" key="2">
    <source>
        <dbReference type="ARBA" id="ARBA00005102"/>
    </source>
</evidence>
<evidence type="ECO:0000256" key="3">
    <source>
        <dbReference type="ARBA" id="ARBA00006586"/>
    </source>
</evidence>
<dbReference type="Proteomes" id="UP001610861">
    <property type="component" value="Unassembled WGS sequence"/>
</dbReference>
<evidence type="ECO:0000256" key="7">
    <source>
        <dbReference type="ARBA" id="ARBA00031122"/>
    </source>
</evidence>
<dbReference type="InterPro" id="IPR023343">
    <property type="entry name" value="Penicillin_amidase_dom1"/>
</dbReference>
<dbReference type="RefSeq" id="WP_396638713.1">
    <property type="nucleotide sequence ID" value="NZ_JBIQWL010000001.1"/>
</dbReference>
<dbReference type="InterPro" id="IPR016181">
    <property type="entry name" value="Acyl_CoA_acyltransferase"/>
</dbReference>
<evidence type="ECO:0000256" key="5">
    <source>
        <dbReference type="ARBA" id="ARBA00022801"/>
    </source>
</evidence>
<dbReference type="InterPro" id="IPR043146">
    <property type="entry name" value="Penicillin_amidase_N_B-knob"/>
</dbReference>
<comment type="function">
    <text evidence="1">Acyltransferase required for the direct transfer of medium- to long-chain fatty acyl moieties from a carrier protein (MbtL) on to the epsilon-amino group of lysine residue in the mycobactin core.</text>
</comment>
<evidence type="ECO:0000256" key="6">
    <source>
        <dbReference type="ARBA" id="ARBA00023145"/>
    </source>
</evidence>
<reference evidence="9 10" key="1">
    <citation type="submission" date="2024-09" db="EMBL/GenBank/DDBJ databases">
        <authorList>
            <person name="Pan X."/>
        </authorList>
    </citation>
    <scope>NUCLEOTIDE SEQUENCE [LARGE SCALE GENOMIC DNA]</scope>
    <source>
        <strain evidence="9 10">B2969</strain>
    </source>
</reference>
<evidence type="ECO:0000313" key="10">
    <source>
        <dbReference type="Proteomes" id="UP001610861"/>
    </source>
</evidence>
<organism evidence="9 10">
    <name type="scientific">Microbacterium alkaliflavum</name>
    <dbReference type="NCBI Taxonomy" id="3248839"/>
    <lineage>
        <taxon>Bacteria</taxon>
        <taxon>Bacillati</taxon>
        <taxon>Actinomycetota</taxon>
        <taxon>Actinomycetes</taxon>
        <taxon>Micrococcales</taxon>
        <taxon>Microbacteriaceae</taxon>
        <taxon>Microbacterium</taxon>
    </lineage>
</organism>
<dbReference type="GO" id="GO:0016746">
    <property type="term" value="F:acyltransferase activity"/>
    <property type="evidence" value="ECO:0007669"/>
    <property type="project" value="UniProtKB-KW"/>
</dbReference>
<dbReference type="PANTHER" id="PTHR34218">
    <property type="entry name" value="PEPTIDASE S45 PENICILLIN AMIDASE"/>
    <property type="match status" value="1"/>
</dbReference>
<dbReference type="InterPro" id="IPR043147">
    <property type="entry name" value="Penicillin_amidase_A-knob"/>
</dbReference>
<proteinExistence type="inferred from homology"/>
<dbReference type="SUPFAM" id="SSF56235">
    <property type="entry name" value="N-terminal nucleophile aminohydrolases (Ntn hydrolases)"/>
    <property type="match status" value="1"/>
</dbReference>
<comment type="caution">
    <text evidence="9">The sequence shown here is derived from an EMBL/GenBank/DDBJ whole genome shotgun (WGS) entry which is preliminary data.</text>
</comment>
<dbReference type="Gene3D" id="1.10.1400.10">
    <property type="match status" value="1"/>
</dbReference>
<name>A0ABW7Q1Q7_9MICO</name>
<dbReference type="InterPro" id="IPR019432">
    <property type="entry name" value="Acyltransferase_MbtK/IucB-like"/>
</dbReference>
<dbReference type="InterPro" id="IPR002692">
    <property type="entry name" value="S45"/>
</dbReference>